<dbReference type="InterPro" id="IPR002028">
    <property type="entry name" value="Trp_synthase_suA"/>
</dbReference>
<keyword evidence="4 9" id="KW-0028">Amino-acid biosynthesis</keyword>
<dbReference type="SUPFAM" id="SSF51366">
    <property type="entry name" value="Ribulose-phoshate binding barrel"/>
    <property type="match status" value="1"/>
</dbReference>
<keyword evidence="7 9" id="KW-0456">Lyase</keyword>
<comment type="similarity">
    <text evidence="9 10">Belongs to the TrpA family.</text>
</comment>
<dbReference type="Pfam" id="PF00290">
    <property type="entry name" value="Trp_syntA"/>
    <property type="match status" value="1"/>
</dbReference>
<dbReference type="PANTHER" id="PTHR43406">
    <property type="entry name" value="TRYPTOPHAN SYNTHASE, ALPHA CHAIN"/>
    <property type="match status" value="1"/>
</dbReference>
<dbReference type="Gene3D" id="3.20.20.70">
    <property type="entry name" value="Aldolase class I"/>
    <property type="match status" value="1"/>
</dbReference>
<evidence type="ECO:0000313" key="12">
    <source>
        <dbReference type="Proteomes" id="UP000254601"/>
    </source>
</evidence>
<comment type="pathway">
    <text evidence="2 9">Amino-acid biosynthesis; L-tryptophan biosynthesis; L-tryptophan from chorismate: step 5/5.</text>
</comment>
<evidence type="ECO:0000313" key="11">
    <source>
        <dbReference type="EMBL" id="SUO97609.1"/>
    </source>
</evidence>
<dbReference type="CDD" id="cd04724">
    <property type="entry name" value="Tryptophan_synthase_alpha"/>
    <property type="match status" value="1"/>
</dbReference>
<dbReference type="NCBIfam" id="TIGR00262">
    <property type="entry name" value="trpA"/>
    <property type="match status" value="1"/>
</dbReference>
<comment type="subunit">
    <text evidence="3 9">Tetramer of two alpha and two beta chains.</text>
</comment>
<dbReference type="InterPro" id="IPR011060">
    <property type="entry name" value="RibuloseP-bd_barrel"/>
</dbReference>
<evidence type="ECO:0000256" key="4">
    <source>
        <dbReference type="ARBA" id="ARBA00022605"/>
    </source>
</evidence>
<dbReference type="GO" id="GO:0004834">
    <property type="term" value="F:tryptophan synthase activity"/>
    <property type="evidence" value="ECO:0007669"/>
    <property type="project" value="UniProtKB-UniRule"/>
</dbReference>
<dbReference type="EMBL" id="UHIC01000001">
    <property type="protein sequence ID" value="SUO97609.1"/>
    <property type="molecule type" value="Genomic_DNA"/>
</dbReference>
<keyword evidence="12" id="KW-1185">Reference proteome</keyword>
<evidence type="ECO:0000256" key="2">
    <source>
        <dbReference type="ARBA" id="ARBA00004733"/>
    </source>
</evidence>
<proteinExistence type="inferred from homology"/>
<feature type="active site" description="Proton acceptor" evidence="9">
    <location>
        <position position="61"/>
    </location>
</feature>
<dbReference type="OrthoDB" id="9804578at2"/>
<dbReference type="FunFam" id="3.20.20.70:FF:000037">
    <property type="entry name" value="Tryptophan synthase alpha chain"/>
    <property type="match status" value="1"/>
</dbReference>
<dbReference type="EC" id="4.2.1.20" evidence="9"/>
<dbReference type="RefSeq" id="WP_072576076.1">
    <property type="nucleotide sequence ID" value="NZ_LWHB01000049.1"/>
</dbReference>
<comment type="function">
    <text evidence="1 9">The alpha subunit is responsible for the aldol cleavage of indoleglycerol phosphate to indole and glyceraldehyde 3-phosphate.</text>
</comment>
<evidence type="ECO:0000256" key="10">
    <source>
        <dbReference type="RuleBase" id="RU003662"/>
    </source>
</evidence>
<keyword evidence="5 9" id="KW-0822">Tryptophan biosynthesis</keyword>
<dbReference type="Proteomes" id="UP000254601">
    <property type="component" value="Unassembled WGS sequence"/>
</dbReference>
<protein>
    <recommendedName>
        <fullName evidence="9">Tryptophan synthase alpha chain</fullName>
        <ecNumber evidence="9">4.2.1.20</ecNumber>
    </recommendedName>
</protein>
<evidence type="ECO:0000256" key="8">
    <source>
        <dbReference type="ARBA" id="ARBA00049047"/>
    </source>
</evidence>
<dbReference type="PANTHER" id="PTHR43406:SF1">
    <property type="entry name" value="TRYPTOPHAN SYNTHASE ALPHA CHAIN, CHLOROPLASTIC"/>
    <property type="match status" value="1"/>
</dbReference>
<dbReference type="GO" id="GO:0005829">
    <property type="term" value="C:cytosol"/>
    <property type="evidence" value="ECO:0007669"/>
    <property type="project" value="TreeGrafter"/>
</dbReference>
<dbReference type="InterPro" id="IPR013785">
    <property type="entry name" value="Aldolase_TIM"/>
</dbReference>
<organism evidence="11 12">
    <name type="scientific">Suttonella ornithocola</name>
    <dbReference type="NCBI Taxonomy" id="279832"/>
    <lineage>
        <taxon>Bacteria</taxon>
        <taxon>Pseudomonadati</taxon>
        <taxon>Pseudomonadota</taxon>
        <taxon>Gammaproteobacteria</taxon>
        <taxon>Cardiobacteriales</taxon>
        <taxon>Cardiobacteriaceae</taxon>
        <taxon>Suttonella</taxon>
    </lineage>
</organism>
<evidence type="ECO:0000256" key="3">
    <source>
        <dbReference type="ARBA" id="ARBA00011270"/>
    </source>
</evidence>
<gene>
    <name evidence="9 11" type="primary">trpA</name>
    <name evidence="11" type="ORF">NCTC13337_02524</name>
</gene>
<comment type="catalytic activity">
    <reaction evidence="8 9">
        <text>(1S,2R)-1-C-(indol-3-yl)glycerol 3-phosphate + L-serine = D-glyceraldehyde 3-phosphate + L-tryptophan + H2O</text>
        <dbReference type="Rhea" id="RHEA:10532"/>
        <dbReference type="ChEBI" id="CHEBI:15377"/>
        <dbReference type="ChEBI" id="CHEBI:33384"/>
        <dbReference type="ChEBI" id="CHEBI:57912"/>
        <dbReference type="ChEBI" id="CHEBI:58866"/>
        <dbReference type="ChEBI" id="CHEBI:59776"/>
        <dbReference type="EC" id="4.2.1.20"/>
    </reaction>
</comment>
<sequence length="273" mass="29095">MSKRITQCFQQLSAQNRKALIPYISAGDPLPEKTVEIMHALVRGGADLIELGVPFSDPAADGETIQQANERALARGITLIDVLTIAKAFRQTNNHTPLIIMGYLNSFERRMFASVMKEASAAGIDGVILVDCPIEALPDYQADLQAAGVAPILLLAPTTGATRQNQIIQAAQGFIYYVSLRGVTGKQAANAEDISAAVTQVKAQTHLPVCIGFGIRDGKTARAMAEFADGVVIGSALVAQLYAAAENDDDVITCAENFVHTIRSALDAKEDNL</sequence>
<keyword evidence="6 9" id="KW-0057">Aromatic amino acid biosynthesis</keyword>
<reference evidence="11 12" key="1">
    <citation type="submission" date="2018-06" db="EMBL/GenBank/DDBJ databases">
        <authorList>
            <consortium name="Pathogen Informatics"/>
            <person name="Doyle S."/>
        </authorList>
    </citation>
    <scope>NUCLEOTIDE SEQUENCE [LARGE SCALE GENOMIC DNA]</scope>
    <source>
        <strain evidence="11 12">NCTC13337</strain>
    </source>
</reference>
<evidence type="ECO:0000256" key="6">
    <source>
        <dbReference type="ARBA" id="ARBA00023141"/>
    </source>
</evidence>
<name>A0A380MYI5_9GAMM</name>
<dbReference type="UniPathway" id="UPA00035">
    <property type="reaction ID" value="UER00044"/>
</dbReference>
<evidence type="ECO:0000256" key="7">
    <source>
        <dbReference type="ARBA" id="ARBA00023239"/>
    </source>
</evidence>
<accession>A0A380MYI5</accession>
<feature type="active site" description="Proton acceptor" evidence="9">
    <location>
        <position position="50"/>
    </location>
</feature>
<evidence type="ECO:0000256" key="1">
    <source>
        <dbReference type="ARBA" id="ARBA00003365"/>
    </source>
</evidence>
<dbReference type="HAMAP" id="MF_00131">
    <property type="entry name" value="Trp_synth_alpha"/>
    <property type="match status" value="1"/>
</dbReference>
<evidence type="ECO:0000256" key="5">
    <source>
        <dbReference type="ARBA" id="ARBA00022822"/>
    </source>
</evidence>
<evidence type="ECO:0000256" key="9">
    <source>
        <dbReference type="HAMAP-Rule" id="MF_00131"/>
    </source>
</evidence>
<dbReference type="AlphaFoldDB" id="A0A380MYI5"/>